<protein>
    <submittedName>
        <fullName evidence="2">Uncharacterized protein</fullName>
    </submittedName>
</protein>
<comment type="caution">
    <text evidence="2">The sequence shown here is derived from an EMBL/GenBank/DDBJ whole genome shotgun (WGS) entry which is preliminary data.</text>
</comment>
<keyword evidence="1" id="KW-1133">Transmembrane helix</keyword>
<keyword evidence="1" id="KW-0472">Membrane</keyword>
<evidence type="ECO:0000313" key="3">
    <source>
        <dbReference type="Proteomes" id="UP000178538"/>
    </source>
</evidence>
<evidence type="ECO:0000313" key="2">
    <source>
        <dbReference type="EMBL" id="OHA90857.1"/>
    </source>
</evidence>
<dbReference type="EMBL" id="MHVG01000015">
    <property type="protein sequence ID" value="OHA90857.1"/>
    <property type="molecule type" value="Genomic_DNA"/>
</dbReference>
<evidence type="ECO:0000256" key="1">
    <source>
        <dbReference type="SAM" id="Phobius"/>
    </source>
</evidence>
<dbReference type="Proteomes" id="UP000178538">
    <property type="component" value="Unassembled WGS sequence"/>
</dbReference>
<feature type="transmembrane region" description="Helical" evidence="1">
    <location>
        <begin position="42"/>
        <end position="61"/>
    </location>
</feature>
<sequence length="75" mass="8640">MPVKFNTKIRILEFVVAGIILDLVENIISIKLTTQAELNLRIFLVTLVIVVPFAILTELVIDHPNFWNKVLRLKK</sequence>
<dbReference type="STRING" id="1802737.A2832_00880"/>
<proteinExistence type="predicted"/>
<accession>A0A1G2T0N1</accession>
<dbReference type="AlphaFoldDB" id="A0A1G2T0N1"/>
<organism evidence="2 3">
    <name type="scientific">Candidatus Zambryskibacteria bacterium RIFCSPHIGHO2_01_FULL_44_22b</name>
    <dbReference type="NCBI Taxonomy" id="1802737"/>
    <lineage>
        <taxon>Bacteria</taxon>
        <taxon>Candidatus Zambryskiibacteriota</taxon>
    </lineage>
</organism>
<reference evidence="2 3" key="1">
    <citation type="journal article" date="2016" name="Nat. Commun.">
        <title>Thousands of microbial genomes shed light on interconnected biogeochemical processes in an aquifer system.</title>
        <authorList>
            <person name="Anantharaman K."/>
            <person name="Brown C.T."/>
            <person name="Hug L.A."/>
            <person name="Sharon I."/>
            <person name="Castelle C.J."/>
            <person name="Probst A.J."/>
            <person name="Thomas B.C."/>
            <person name="Singh A."/>
            <person name="Wilkins M.J."/>
            <person name="Karaoz U."/>
            <person name="Brodie E.L."/>
            <person name="Williams K.H."/>
            <person name="Hubbard S.S."/>
            <person name="Banfield J.F."/>
        </authorList>
    </citation>
    <scope>NUCLEOTIDE SEQUENCE [LARGE SCALE GENOMIC DNA]</scope>
</reference>
<gene>
    <name evidence="2" type="ORF">A2832_00880</name>
</gene>
<name>A0A1G2T0N1_9BACT</name>
<keyword evidence="1" id="KW-0812">Transmembrane</keyword>